<evidence type="ECO:0000313" key="2">
    <source>
        <dbReference type="Proteomes" id="UP001142374"/>
    </source>
</evidence>
<accession>A0A9X2RRE0</accession>
<dbReference type="AlphaFoldDB" id="A0A9X2RRE0"/>
<dbReference type="EMBL" id="JANIID010000030">
    <property type="protein sequence ID" value="MCQ8773416.1"/>
    <property type="molecule type" value="Genomic_DNA"/>
</dbReference>
<comment type="caution">
    <text evidence="1">The sequence shown here is derived from an EMBL/GenBank/DDBJ whole genome shotgun (WGS) entry which is preliminary data.</text>
</comment>
<reference evidence="1" key="1">
    <citation type="submission" date="2022-06" db="EMBL/GenBank/DDBJ databases">
        <title>WGS of actinobacteria.</title>
        <authorList>
            <person name="Thawai C."/>
        </authorList>
    </citation>
    <scope>NUCLEOTIDE SEQUENCE</scope>
    <source>
        <strain evidence="1">AA8</strain>
    </source>
</reference>
<dbReference type="RefSeq" id="WP_168092590.1">
    <property type="nucleotide sequence ID" value="NZ_JAATER010000083.1"/>
</dbReference>
<keyword evidence="2" id="KW-1185">Reference proteome</keyword>
<dbReference type="PROSITE" id="PS51257">
    <property type="entry name" value="PROKAR_LIPOPROTEIN"/>
    <property type="match status" value="1"/>
</dbReference>
<sequence length="61" mass="6910">MKWDNVTLFVLAAFGCVMLLLGQITEVLSRLPQIIRAWRRVRQELNGGVEPGPRDEDRTSG</sequence>
<name>A0A9X2RRE0_9ACTN</name>
<dbReference type="Proteomes" id="UP001142374">
    <property type="component" value="Unassembled WGS sequence"/>
</dbReference>
<organism evidence="1 2">
    <name type="scientific">Streptomyces telluris</name>
    <dbReference type="NCBI Taxonomy" id="2720021"/>
    <lineage>
        <taxon>Bacteria</taxon>
        <taxon>Bacillati</taxon>
        <taxon>Actinomycetota</taxon>
        <taxon>Actinomycetes</taxon>
        <taxon>Kitasatosporales</taxon>
        <taxon>Streptomycetaceae</taxon>
        <taxon>Streptomyces</taxon>
    </lineage>
</organism>
<gene>
    <name evidence="1" type="ORF">NQU55_27200</name>
</gene>
<proteinExistence type="predicted"/>
<evidence type="ECO:0000313" key="1">
    <source>
        <dbReference type="EMBL" id="MCQ8773416.1"/>
    </source>
</evidence>
<protein>
    <submittedName>
        <fullName evidence="1">Uncharacterized protein</fullName>
    </submittedName>
</protein>